<keyword evidence="2" id="KW-1185">Reference proteome</keyword>
<dbReference type="EMBL" id="BLAY01000157">
    <property type="protein sequence ID" value="GET42283.1"/>
    <property type="molecule type" value="Genomic_DNA"/>
</dbReference>
<gene>
    <name evidence="1" type="ORF">MiSe_70990</name>
</gene>
<dbReference type="AlphaFoldDB" id="A0AAV3XL25"/>
<evidence type="ECO:0000313" key="2">
    <source>
        <dbReference type="Proteomes" id="UP001050975"/>
    </source>
</evidence>
<name>A0AAV3XL25_9CYAN</name>
<accession>A0AAV3XL25</accession>
<proteinExistence type="predicted"/>
<dbReference type="Proteomes" id="UP001050975">
    <property type="component" value="Unassembled WGS sequence"/>
</dbReference>
<sequence>MFIMLVKYFGARAIATDLLPSRSEKALVVGAEAVFDARD</sequence>
<evidence type="ECO:0000313" key="1">
    <source>
        <dbReference type="EMBL" id="GET42283.1"/>
    </source>
</evidence>
<comment type="caution">
    <text evidence="1">The sequence shown here is derived from an EMBL/GenBank/DDBJ whole genome shotgun (WGS) entry which is preliminary data.</text>
</comment>
<organism evidence="1 2">
    <name type="scientific">Microseira wollei NIES-4236</name>
    <dbReference type="NCBI Taxonomy" id="2530354"/>
    <lineage>
        <taxon>Bacteria</taxon>
        <taxon>Bacillati</taxon>
        <taxon>Cyanobacteriota</taxon>
        <taxon>Cyanophyceae</taxon>
        <taxon>Oscillatoriophycideae</taxon>
        <taxon>Aerosakkonematales</taxon>
        <taxon>Aerosakkonemataceae</taxon>
        <taxon>Microseira</taxon>
    </lineage>
</organism>
<reference evidence="1" key="1">
    <citation type="submission" date="2019-10" db="EMBL/GenBank/DDBJ databases">
        <title>Draft genome sequece of Microseira wollei NIES-4236.</title>
        <authorList>
            <person name="Yamaguchi H."/>
            <person name="Suzuki S."/>
            <person name="Kawachi M."/>
        </authorList>
    </citation>
    <scope>NUCLEOTIDE SEQUENCE</scope>
    <source>
        <strain evidence="1">NIES-4236</strain>
    </source>
</reference>
<protein>
    <submittedName>
        <fullName evidence="1">Sorbitol dehydrogenase</fullName>
    </submittedName>
</protein>